<feature type="region of interest" description="Disordered" evidence="8">
    <location>
        <begin position="45"/>
        <end position="73"/>
    </location>
</feature>
<gene>
    <name evidence="13" type="primary">LOC110973211</name>
</gene>
<evidence type="ECO:0000256" key="8">
    <source>
        <dbReference type="SAM" id="MobiDB-lite"/>
    </source>
</evidence>
<organism evidence="12 13">
    <name type="scientific">Acanthaster planci</name>
    <name type="common">Crown-of-thorns starfish</name>
    <dbReference type="NCBI Taxonomy" id="133434"/>
    <lineage>
        <taxon>Eukaryota</taxon>
        <taxon>Metazoa</taxon>
        <taxon>Echinodermata</taxon>
        <taxon>Eleutherozoa</taxon>
        <taxon>Asterozoa</taxon>
        <taxon>Asteroidea</taxon>
        <taxon>Valvatacea</taxon>
        <taxon>Valvatida</taxon>
        <taxon>Acanthasteridae</taxon>
        <taxon>Acanthaster</taxon>
    </lineage>
</organism>
<evidence type="ECO:0000313" key="12">
    <source>
        <dbReference type="Proteomes" id="UP000694845"/>
    </source>
</evidence>
<evidence type="ECO:0000313" key="13">
    <source>
        <dbReference type="RefSeq" id="XP_022079556.1"/>
    </source>
</evidence>
<dbReference type="OMA" id="VPKEMRY"/>
<dbReference type="Pfam" id="PF04706">
    <property type="entry name" value="Dickkopf_N"/>
    <property type="match status" value="1"/>
</dbReference>
<evidence type="ECO:0000256" key="1">
    <source>
        <dbReference type="ARBA" id="ARBA00004613"/>
    </source>
</evidence>
<dbReference type="Proteomes" id="UP000694845">
    <property type="component" value="Unplaced"/>
</dbReference>
<dbReference type="InterPro" id="IPR048500">
    <property type="entry name" value="DIKK1/2/4_C-subdom1"/>
</dbReference>
<feature type="compositionally biased region" description="Acidic residues" evidence="8">
    <location>
        <begin position="315"/>
        <end position="325"/>
    </location>
</feature>
<keyword evidence="3" id="KW-0217">Developmental protein</keyword>
<dbReference type="PANTHER" id="PTHR12113">
    <property type="entry name" value="DICKKOPF3-LIKE 3"/>
    <property type="match status" value="1"/>
</dbReference>
<keyword evidence="5" id="KW-0879">Wnt signaling pathway</keyword>
<dbReference type="GO" id="GO:0005615">
    <property type="term" value="C:extracellular space"/>
    <property type="evidence" value="ECO:0007669"/>
    <property type="project" value="TreeGrafter"/>
</dbReference>
<accession>A0A8B7XH65</accession>
<feature type="region of interest" description="Disordered" evidence="8">
    <location>
        <begin position="312"/>
        <end position="357"/>
    </location>
</feature>
<dbReference type="OrthoDB" id="4321958at2759"/>
<feature type="domain" description="Dickkopf-related protein 1/2/4 C-terminal subdomain 1" evidence="11">
    <location>
        <begin position="172"/>
        <end position="199"/>
    </location>
</feature>
<evidence type="ECO:0000256" key="2">
    <source>
        <dbReference type="ARBA" id="ARBA00010842"/>
    </source>
</evidence>
<dbReference type="GO" id="GO:0016055">
    <property type="term" value="P:Wnt signaling pathway"/>
    <property type="evidence" value="ECO:0007669"/>
    <property type="project" value="UniProtKB-KW"/>
</dbReference>
<evidence type="ECO:0000256" key="4">
    <source>
        <dbReference type="ARBA" id="ARBA00022525"/>
    </source>
</evidence>
<evidence type="ECO:0000256" key="5">
    <source>
        <dbReference type="ARBA" id="ARBA00022687"/>
    </source>
</evidence>
<dbReference type="InterPro" id="IPR006796">
    <property type="entry name" value="Dickkopf_N"/>
</dbReference>
<keyword evidence="7" id="KW-1015">Disulfide bond</keyword>
<dbReference type="Pfam" id="PF21481">
    <property type="entry name" value="DIKK1-2-4_C-subdom1"/>
    <property type="match status" value="1"/>
</dbReference>
<dbReference type="RefSeq" id="XP_022079556.1">
    <property type="nucleotide sequence ID" value="XM_022223864.1"/>
</dbReference>
<evidence type="ECO:0000256" key="9">
    <source>
        <dbReference type="SAM" id="SignalP"/>
    </source>
</evidence>
<sequence length="357" mass="40622">MANTVVSYSCWVKVGLVLLLCALTSTNGVYVHERRRELLLDTSIDSSDRPSIQGDTSKHHENQNPAELGMTSPKRKPFQRTLVLCNGDDDCEQKSFCHGGEGHKSCLPCRRSRRRCQRNGMCCHGNVCRQGRCVPKEMRYDSSFAKAFSTDSEEESISQHTRENMRKLREDEVCEATDQCAQGLCCAQHFWTRICKPILVEGDVCTKKRDRLTAVFQRCHCGDSLSCKRHPSPDFRYHTCQFSKTKKRLSNEDGVIVKVVNENDEPPIRIEVQVTKDELQHEWNGEADNTDGDRPDREIVEDYVSEARSMYENHWDDDDDDDVEDTNQMGESTSIVTRSPGLQASSARSVTSLMEVL</sequence>
<keyword evidence="12" id="KW-1185">Reference proteome</keyword>
<feature type="signal peptide" evidence="9">
    <location>
        <begin position="1"/>
        <end position="28"/>
    </location>
</feature>
<dbReference type="GeneID" id="110973211"/>
<evidence type="ECO:0000256" key="3">
    <source>
        <dbReference type="ARBA" id="ARBA00022473"/>
    </source>
</evidence>
<keyword evidence="6 9" id="KW-0732">Signal</keyword>
<evidence type="ECO:0000259" key="10">
    <source>
        <dbReference type="Pfam" id="PF04706"/>
    </source>
</evidence>
<evidence type="ECO:0000256" key="7">
    <source>
        <dbReference type="ARBA" id="ARBA00023157"/>
    </source>
</evidence>
<feature type="domain" description="Dickkopf N-terminal cysteine-rich" evidence="10">
    <location>
        <begin position="85"/>
        <end position="134"/>
    </location>
</feature>
<dbReference type="AlphaFoldDB" id="A0A8B7XH65"/>
<dbReference type="GO" id="GO:0039706">
    <property type="term" value="F:co-receptor binding"/>
    <property type="evidence" value="ECO:0007669"/>
    <property type="project" value="TreeGrafter"/>
</dbReference>
<name>A0A8B7XH65_ACAPL</name>
<comment type="subcellular location">
    <subcellularLocation>
        <location evidence="1">Secreted</location>
    </subcellularLocation>
</comment>
<evidence type="ECO:0000259" key="11">
    <source>
        <dbReference type="Pfam" id="PF21481"/>
    </source>
</evidence>
<comment type="similarity">
    <text evidence="2">Belongs to the dickkopf family.</text>
</comment>
<dbReference type="PANTHER" id="PTHR12113:SF6">
    <property type="entry name" value="DICKKOPF N-TERMINAL CYSTEINE-RICH DOMAIN-CONTAINING PROTEIN"/>
    <property type="match status" value="1"/>
</dbReference>
<feature type="chain" id="PRO_5034698078" evidence="9">
    <location>
        <begin position="29"/>
        <end position="357"/>
    </location>
</feature>
<protein>
    <submittedName>
        <fullName evidence="13">Dickkopf-related protein 2-like</fullName>
    </submittedName>
</protein>
<dbReference type="GO" id="GO:0048019">
    <property type="term" value="F:receptor antagonist activity"/>
    <property type="evidence" value="ECO:0007669"/>
    <property type="project" value="TreeGrafter"/>
</dbReference>
<proteinExistence type="inferred from homology"/>
<dbReference type="GO" id="GO:0090090">
    <property type="term" value="P:negative regulation of canonical Wnt signaling pathway"/>
    <property type="evidence" value="ECO:0007669"/>
    <property type="project" value="TreeGrafter"/>
</dbReference>
<keyword evidence="4" id="KW-0964">Secreted</keyword>
<evidence type="ECO:0000256" key="6">
    <source>
        <dbReference type="ARBA" id="ARBA00022729"/>
    </source>
</evidence>
<reference evidence="13" key="1">
    <citation type="submission" date="2025-08" db="UniProtKB">
        <authorList>
            <consortium name="RefSeq"/>
        </authorList>
    </citation>
    <scope>IDENTIFICATION</scope>
</reference>
<dbReference type="CDD" id="cd23012">
    <property type="entry name" value="Dkk_Cys2"/>
    <property type="match status" value="1"/>
</dbReference>
<dbReference type="InterPro" id="IPR039863">
    <property type="entry name" value="DKK1-4"/>
</dbReference>
<feature type="compositionally biased region" description="Polar residues" evidence="8">
    <location>
        <begin position="45"/>
        <end position="55"/>
    </location>
</feature>
<feature type="compositionally biased region" description="Polar residues" evidence="8">
    <location>
        <begin position="326"/>
        <end position="357"/>
    </location>
</feature>
<dbReference type="Gene3D" id="2.10.80.10">
    <property type="entry name" value="Lipase, subunit A"/>
    <property type="match status" value="1"/>
</dbReference>
<dbReference type="KEGG" id="aplc:110973211"/>